<sequence>MIHRPVSCSRKS</sequence>
<name>A0A0B0MD99_GOSAR</name>
<accession>A0A0B0MD99</accession>
<evidence type="ECO:0000313" key="2">
    <source>
        <dbReference type="Proteomes" id="UP000032142"/>
    </source>
</evidence>
<protein>
    <submittedName>
        <fullName evidence="1">Uncharacterized protein</fullName>
    </submittedName>
</protein>
<dbReference type="Proteomes" id="UP000032142">
    <property type="component" value="Unassembled WGS sequence"/>
</dbReference>
<comment type="caution">
    <text evidence="1">The sequence shown here is derived from an EMBL/GenBank/DDBJ whole genome shotgun (WGS) entry which is preliminary data.</text>
</comment>
<proteinExistence type="predicted"/>
<dbReference type="EMBL" id="JRRC01114742">
    <property type="protein sequence ID" value="KHG00148.1"/>
    <property type="molecule type" value="Genomic_DNA"/>
</dbReference>
<gene>
    <name evidence="1" type="ORF">F383_38789</name>
</gene>
<reference evidence="2" key="1">
    <citation type="submission" date="2014-09" db="EMBL/GenBank/DDBJ databases">
        <authorList>
            <person name="Mudge J."/>
            <person name="Ramaraj T."/>
            <person name="Lindquist I.E."/>
            <person name="Bharti A.K."/>
            <person name="Sundararajan A."/>
            <person name="Cameron C.T."/>
            <person name="Woodward J.E."/>
            <person name="May G.D."/>
            <person name="Brubaker C."/>
            <person name="Broadhvest J."/>
            <person name="Wilkins T.A."/>
        </authorList>
    </citation>
    <scope>NUCLEOTIDE SEQUENCE</scope>
    <source>
        <strain evidence="2">cv. AKA8401</strain>
    </source>
</reference>
<organism evidence="1 2">
    <name type="scientific">Gossypium arboreum</name>
    <name type="common">Tree cotton</name>
    <name type="synonym">Gossypium nanking</name>
    <dbReference type="NCBI Taxonomy" id="29729"/>
    <lineage>
        <taxon>Eukaryota</taxon>
        <taxon>Viridiplantae</taxon>
        <taxon>Streptophyta</taxon>
        <taxon>Embryophyta</taxon>
        <taxon>Tracheophyta</taxon>
        <taxon>Spermatophyta</taxon>
        <taxon>Magnoliopsida</taxon>
        <taxon>eudicotyledons</taxon>
        <taxon>Gunneridae</taxon>
        <taxon>Pentapetalae</taxon>
        <taxon>rosids</taxon>
        <taxon>malvids</taxon>
        <taxon>Malvales</taxon>
        <taxon>Malvaceae</taxon>
        <taxon>Malvoideae</taxon>
        <taxon>Gossypium</taxon>
    </lineage>
</organism>
<keyword evidence="2" id="KW-1185">Reference proteome</keyword>
<evidence type="ECO:0000313" key="1">
    <source>
        <dbReference type="EMBL" id="KHG00148.1"/>
    </source>
</evidence>